<dbReference type="OrthoDB" id="594725at2"/>
<dbReference type="PANTHER" id="PTHR42878">
    <property type="entry name" value="TWO-COMPONENT HISTIDINE KINASE"/>
    <property type="match status" value="1"/>
</dbReference>
<dbReference type="InterPro" id="IPR050351">
    <property type="entry name" value="BphY/WalK/GraS-like"/>
</dbReference>
<dbReference type="InterPro" id="IPR005467">
    <property type="entry name" value="His_kinase_dom"/>
</dbReference>
<dbReference type="SUPFAM" id="SSF55874">
    <property type="entry name" value="ATPase domain of HSP90 chaperone/DNA topoisomerase II/histidine kinase"/>
    <property type="match status" value="1"/>
</dbReference>
<dbReference type="InterPro" id="IPR003660">
    <property type="entry name" value="HAMP_dom"/>
</dbReference>
<dbReference type="SMART" id="SM00388">
    <property type="entry name" value="HisKA"/>
    <property type="match status" value="1"/>
</dbReference>
<dbReference type="SUPFAM" id="SSF47384">
    <property type="entry name" value="Homodimeric domain of signal transducing histidine kinase"/>
    <property type="match status" value="1"/>
</dbReference>
<dbReference type="InterPro" id="IPR036890">
    <property type="entry name" value="HATPase_C_sf"/>
</dbReference>
<dbReference type="PROSITE" id="PS50109">
    <property type="entry name" value="HIS_KIN"/>
    <property type="match status" value="1"/>
</dbReference>
<dbReference type="Gene3D" id="6.10.340.10">
    <property type="match status" value="1"/>
</dbReference>
<feature type="domain" description="HAMP" evidence="12">
    <location>
        <begin position="175"/>
        <end position="230"/>
    </location>
</feature>
<keyword evidence="10" id="KW-0812">Transmembrane</keyword>
<dbReference type="PRINTS" id="PR00344">
    <property type="entry name" value="BCTRLSENSOR"/>
</dbReference>
<evidence type="ECO:0000313" key="14">
    <source>
        <dbReference type="Proteomes" id="UP000199634"/>
    </source>
</evidence>
<dbReference type="RefSeq" id="WP_091095403.1">
    <property type="nucleotide sequence ID" value="NZ_FNXE01000002.1"/>
</dbReference>
<evidence type="ECO:0000313" key="13">
    <source>
        <dbReference type="EMBL" id="SEH56253.1"/>
    </source>
</evidence>
<keyword evidence="14" id="KW-1185">Reference proteome</keyword>
<dbReference type="SMART" id="SM00387">
    <property type="entry name" value="HATPase_c"/>
    <property type="match status" value="1"/>
</dbReference>
<organism evidence="13 14">
    <name type="scientific">Paenimyroides marinum</name>
    <dbReference type="NCBI Taxonomy" id="1159016"/>
    <lineage>
        <taxon>Bacteria</taxon>
        <taxon>Pseudomonadati</taxon>
        <taxon>Bacteroidota</taxon>
        <taxon>Flavobacteriia</taxon>
        <taxon>Flavobacteriales</taxon>
        <taxon>Flavobacteriaceae</taxon>
        <taxon>Paenimyroides</taxon>
    </lineage>
</organism>
<evidence type="ECO:0000256" key="8">
    <source>
        <dbReference type="ARBA" id="ARBA00022840"/>
    </source>
</evidence>
<dbReference type="CDD" id="cd00075">
    <property type="entry name" value="HATPase"/>
    <property type="match status" value="1"/>
</dbReference>
<dbReference type="Proteomes" id="UP000199634">
    <property type="component" value="Unassembled WGS sequence"/>
</dbReference>
<proteinExistence type="predicted"/>
<dbReference type="PANTHER" id="PTHR42878:SF7">
    <property type="entry name" value="SENSOR HISTIDINE KINASE GLRK"/>
    <property type="match status" value="1"/>
</dbReference>
<feature type="domain" description="Histidine kinase" evidence="11">
    <location>
        <begin position="238"/>
        <end position="455"/>
    </location>
</feature>
<name>A0A1H6J2W6_9FLAO</name>
<evidence type="ECO:0000256" key="10">
    <source>
        <dbReference type="SAM" id="Phobius"/>
    </source>
</evidence>
<dbReference type="CDD" id="cd06225">
    <property type="entry name" value="HAMP"/>
    <property type="match status" value="1"/>
</dbReference>
<reference evidence="13 14" key="1">
    <citation type="submission" date="2016-10" db="EMBL/GenBank/DDBJ databases">
        <authorList>
            <person name="de Groot N.N."/>
        </authorList>
    </citation>
    <scope>NUCLEOTIDE SEQUENCE [LARGE SCALE GENOMIC DNA]</scope>
    <source>
        <strain evidence="13 14">CGMCC 1.10825</strain>
    </source>
</reference>
<dbReference type="Gene3D" id="1.10.287.130">
    <property type="match status" value="1"/>
</dbReference>
<dbReference type="InterPro" id="IPR036097">
    <property type="entry name" value="HisK_dim/P_sf"/>
</dbReference>
<keyword evidence="8" id="KW-0067">ATP-binding</keyword>
<dbReference type="AlphaFoldDB" id="A0A1H6J2W6"/>
<dbReference type="Pfam" id="PF00512">
    <property type="entry name" value="HisKA"/>
    <property type="match status" value="1"/>
</dbReference>
<evidence type="ECO:0000256" key="6">
    <source>
        <dbReference type="ARBA" id="ARBA00022741"/>
    </source>
</evidence>
<keyword evidence="4" id="KW-0597">Phosphoprotein</keyword>
<evidence type="ECO:0000259" key="11">
    <source>
        <dbReference type="PROSITE" id="PS50109"/>
    </source>
</evidence>
<dbReference type="STRING" id="1159016.SAMN02927937_00192"/>
<dbReference type="GO" id="GO:0005524">
    <property type="term" value="F:ATP binding"/>
    <property type="evidence" value="ECO:0007669"/>
    <property type="project" value="UniProtKB-KW"/>
</dbReference>
<dbReference type="CDD" id="cd00082">
    <property type="entry name" value="HisKA"/>
    <property type="match status" value="1"/>
</dbReference>
<feature type="transmembrane region" description="Helical" evidence="10">
    <location>
        <begin position="7"/>
        <end position="28"/>
    </location>
</feature>
<dbReference type="InterPro" id="IPR004358">
    <property type="entry name" value="Sig_transdc_His_kin-like_C"/>
</dbReference>
<sequence length="458" mass="52642">MKTYNKTVLTIVLIFVVYTLIFTGYIYYSFSNFAFEDFYKRLELRAGTIATMKLGEPAESLKVKETYENFLENLPNQKYYILPVQNNRIADKIPAEIPFKVISNTLKSTSFNHNKADQFYTGLIYKDAQKNEYVVVVSAENYFYSHHIIYLRNLLITSLLFSLFLIFVISHFVLRTLIRPVKSIIKEVNKIGSENLHLRLEVSAIKHKDPISELKYTFNDMLNRIETSFETQKNFISNASHELNTPLTSIIGEADLILSKERSIPEYEKALTNILLEAEKLEEKTKALLFLARTGYTENTQRFDKVRVDEILMEVQQNLLKVNKNLKIKMDFSLLPESPEKLKIKGNQQLLHLAISNIISNACKYSDNNEVYLALGATEQSVVIVVKDNGIGIPESEMPYIFDPYFRASNTFNYEGYGIGLPLSRNIIKMHNGELLIKSVEKIGTTVQIILPTGNYQL</sequence>
<comment type="subcellular location">
    <subcellularLocation>
        <location evidence="2">Membrane</location>
    </subcellularLocation>
</comment>
<dbReference type="GO" id="GO:0000155">
    <property type="term" value="F:phosphorelay sensor kinase activity"/>
    <property type="evidence" value="ECO:0007669"/>
    <property type="project" value="InterPro"/>
</dbReference>
<dbReference type="SMART" id="SM00304">
    <property type="entry name" value="HAMP"/>
    <property type="match status" value="1"/>
</dbReference>
<evidence type="ECO:0000256" key="9">
    <source>
        <dbReference type="ARBA" id="ARBA00023012"/>
    </source>
</evidence>
<keyword evidence="10" id="KW-1133">Transmembrane helix</keyword>
<dbReference type="GO" id="GO:0030295">
    <property type="term" value="F:protein kinase activator activity"/>
    <property type="evidence" value="ECO:0007669"/>
    <property type="project" value="TreeGrafter"/>
</dbReference>
<keyword evidence="5" id="KW-0808">Transferase</keyword>
<gene>
    <name evidence="13" type="ORF">SAMN02927937_00192</name>
</gene>
<evidence type="ECO:0000256" key="2">
    <source>
        <dbReference type="ARBA" id="ARBA00004370"/>
    </source>
</evidence>
<dbReference type="InterPro" id="IPR003594">
    <property type="entry name" value="HATPase_dom"/>
</dbReference>
<evidence type="ECO:0000256" key="7">
    <source>
        <dbReference type="ARBA" id="ARBA00022777"/>
    </source>
</evidence>
<dbReference type="EMBL" id="FNXE01000002">
    <property type="protein sequence ID" value="SEH56253.1"/>
    <property type="molecule type" value="Genomic_DNA"/>
</dbReference>
<evidence type="ECO:0000256" key="3">
    <source>
        <dbReference type="ARBA" id="ARBA00012438"/>
    </source>
</evidence>
<dbReference type="Pfam" id="PF02518">
    <property type="entry name" value="HATPase_c"/>
    <property type="match status" value="1"/>
</dbReference>
<evidence type="ECO:0000256" key="5">
    <source>
        <dbReference type="ARBA" id="ARBA00022679"/>
    </source>
</evidence>
<feature type="transmembrane region" description="Helical" evidence="10">
    <location>
        <begin position="154"/>
        <end position="174"/>
    </location>
</feature>
<keyword evidence="7 13" id="KW-0418">Kinase</keyword>
<dbReference type="Gene3D" id="3.30.565.10">
    <property type="entry name" value="Histidine kinase-like ATPase, C-terminal domain"/>
    <property type="match status" value="1"/>
</dbReference>
<evidence type="ECO:0000256" key="4">
    <source>
        <dbReference type="ARBA" id="ARBA00022553"/>
    </source>
</evidence>
<protein>
    <recommendedName>
        <fullName evidence="3">histidine kinase</fullName>
        <ecNumber evidence="3">2.7.13.3</ecNumber>
    </recommendedName>
</protein>
<dbReference type="EC" id="2.7.13.3" evidence="3"/>
<dbReference type="GO" id="GO:0000156">
    <property type="term" value="F:phosphorelay response regulator activity"/>
    <property type="evidence" value="ECO:0007669"/>
    <property type="project" value="TreeGrafter"/>
</dbReference>
<keyword evidence="9" id="KW-0902">Two-component regulatory system</keyword>
<comment type="catalytic activity">
    <reaction evidence="1">
        <text>ATP + protein L-histidine = ADP + protein N-phospho-L-histidine.</text>
        <dbReference type="EC" id="2.7.13.3"/>
    </reaction>
</comment>
<dbReference type="PROSITE" id="PS50885">
    <property type="entry name" value="HAMP"/>
    <property type="match status" value="1"/>
</dbReference>
<dbReference type="GO" id="GO:0016020">
    <property type="term" value="C:membrane"/>
    <property type="evidence" value="ECO:0007669"/>
    <property type="project" value="UniProtKB-SubCell"/>
</dbReference>
<evidence type="ECO:0000256" key="1">
    <source>
        <dbReference type="ARBA" id="ARBA00000085"/>
    </source>
</evidence>
<dbReference type="InterPro" id="IPR003661">
    <property type="entry name" value="HisK_dim/P_dom"/>
</dbReference>
<accession>A0A1H6J2W6</accession>
<dbReference type="GO" id="GO:0007234">
    <property type="term" value="P:osmosensory signaling via phosphorelay pathway"/>
    <property type="evidence" value="ECO:0007669"/>
    <property type="project" value="TreeGrafter"/>
</dbReference>
<keyword evidence="10" id="KW-0472">Membrane</keyword>
<evidence type="ECO:0000259" key="12">
    <source>
        <dbReference type="PROSITE" id="PS50885"/>
    </source>
</evidence>
<keyword evidence="6" id="KW-0547">Nucleotide-binding</keyword>